<evidence type="ECO:0000313" key="2">
    <source>
        <dbReference type="EMBL" id="OBI84594.1"/>
    </source>
</evidence>
<sequence length="141" mass="13852">MAGALLATAITATAIGLAAPGCADSGDQAQLQSLIPTPANTALTDGPDSISNNGIRMHFLVNAPATAVLDAYKTALEGKGWTVTVTNSGGRGGGGGATYTATRGAAYGVFTGGGFGSTTDVNACAWQSKPANTNCGGDDRQ</sequence>
<proteinExistence type="predicted"/>
<evidence type="ECO:0000256" key="1">
    <source>
        <dbReference type="SAM" id="SignalP"/>
    </source>
</evidence>
<comment type="caution">
    <text evidence="2">The sequence shown here is derived from an EMBL/GenBank/DDBJ whole genome shotgun (WGS) entry which is preliminary data.</text>
</comment>
<feature type="signal peptide" evidence="1">
    <location>
        <begin position="1"/>
        <end position="23"/>
    </location>
</feature>
<evidence type="ECO:0008006" key="4">
    <source>
        <dbReference type="Google" id="ProtNLM"/>
    </source>
</evidence>
<feature type="chain" id="PRO_5008320737" description="Lipoprotein" evidence="1">
    <location>
        <begin position="24"/>
        <end position="141"/>
    </location>
</feature>
<dbReference type="OrthoDB" id="4749256at2"/>
<dbReference type="eggNOG" id="ENOG5031ZD7">
    <property type="taxonomic scope" value="Bacteria"/>
</dbReference>
<gene>
    <name evidence="2" type="ORF">A9X01_19325</name>
</gene>
<protein>
    <recommendedName>
        <fullName evidence="4">Lipoprotein</fullName>
    </recommendedName>
</protein>
<dbReference type="EMBL" id="LZKQ01000134">
    <property type="protein sequence ID" value="OBI84594.1"/>
    <property type="molecule type" value="Genomic_DNA"/>
</dbReference>
<organism evidence="2 3">
    <name type="scientific">Mycobacterium asiaticum</name>
    <dbReference type="NCBI Taxonomy" id="1790"/>
    <lineage>
        <taxon>Bacteria</taxon>
        <taxon>Bacillati</taxon>
        <taxon>Actinomycetota</taxon>
        <taxon>Actinomycetes</taxon>
        <taxon>Mycobacteriales</taxon>
        <taxon>Mycobacteriaceae</taxon>
        <taxon>Mycobacterium</taxon>
    </lineage>
</organism>
<keyword evidence="1" id="KW-0732">Signal</keyword>
<dbReference type="AlphaFoldDB" id="A0A1A3CC36"/>
<evidence type="ECO:0000313" key="3">
    <source>
        <dbReference type="Proteomes" id="UP000093795"/>
    </source>
</evidence>
<name>A0A1A3CC36_MYCAS</name>
<dbReference type="Proteomes" id="UP000093795">
    <property type="component" value="Unassembled WGS sequence"/>
</dbReference>
<reference evidence="2 3" key="1">
    <citation type="submission" date="2016-06" db="EMBL/GenBank/DDBJ databases">
        <authorList>
            <person name="Kjaerup R.B."/>
            <person name="Dalgaard T.S."/>
            <person name="Juul-Madsen H.R."/>
        </authorList>
    </citation>
    <scope>NUCLEOTIDE SEQUENCE [LARGE SCALE GENOMIC DNA]</scope>
    <source>
        <strain evidence="2 3">1081914.2</strain>
    </source>
</reference>
<accession>A0A1A3CC36</accession>